<dbReference type="Proteomes" id="UP000010482">
    <property type="component" value="Chromosome"/>
</dbReference>
<dbReference type="Gene3D" id="3.40.50.2020">
    <property type="match status" value="1"/>
</dbReference>
<keyword evidence="2" id="KW-1185">Reference proteome</keyword>
<accession>K9YWM2</accession>
<evidence type="ECO:0000313" key="1">
    <source>
        <dbReference type="EMBL" id="AFZ51321.1"/>
    </source>
</evidence>
<dbReference type="OrthoDB" id="648192at2"/>
<dbReference type="EMBL" id="CP003944">
    <property type="protein sequence ID" value="AFZ51321.1"/>
    <property type="molecule type" value="Genomic_DNA"/>
</dbReference>
<evidence type="ECO:0000313" key="2">
    <source>
        <dbReference type="Proteomes" id="UP000010482"/>
    </source>
</evidence>
<gene>
    <name evidence="1" type="ORF">Dacsa_2747</name>
</gene>
<dbReference type="InterPro" id="IPR029057">
    <property type="entry name" value="PRTase-like"/>
</dbReference>
<dbReference type="eggNOG" id="ENOG502Z937">
    <property type="taxonomic scope" value="Bacteria"/>
</dbReference>
<dbReference type="PATRIC" id="fig|13035.3.peg.3134"/>
<name>K9YWM2_DACS8</name>
<organism evidence="1 2">
    <name type="scientific">Dactylococcopsis salina (strain PCC 8305)</name>
    <name type="common">Myxobactron salinum</name>
    <dbReference type="NCBI Taxonomy" id="13035"/>
    <lineage>
        <taxon>Bacteria</taxon>
        <taxon>Bacillati</taxon>
        <taxon>Cyanobacteriota</taxon>
        <taxon>Cyanophyceae</taxon>
        <taxon>Nodosilineales</taxon>
        <taxon>Cymatolegaceae</taxon>
        <taxon>Dactylococcopsis</taxon>
    </lineage>
</organism>
<reference evidence="1" key="1">
    <citation type="submission" date="2012-04" db="EMBL/GenBank/DDBJ databases">
        <title>Finished genome of Dactylococcopsis salina PCC 8305.</title>
        <authorList>
            <consortium name="US DOE Joint Genome Institute"/>
            <person name="Gugger M."/>
            <person name="Coursin T."/>
            <person name="Rippka R."/>
            <person name="Tandeau De Marsac N."/>
            <person name="Huntemann M."/>
            <person name="Wei C.-L."/>
            <person name="Han J."/>
            <person name="Detter J.C."/>
            <person name="Han C."/>
            <person name="Tapia R."/>
            <person name="Daligault H."/>
            <person name="Chen A."/>
            <person name="Krypides N."/>
            <person name="Mavromatis K."/>
            <person name="Markowitz V."/>
            <person name="Szeto E."/>
            <person name="Ivanova N."/>
            <person name="Ovchinnikova G."/>
            <person name="Pagani I."/>
            <person name="Pati A."/>
            <person name="Goodwin L."/>
            <person name="Peters L."/>
            <person name="Pitluck S."/>
            <person name="Woyke T."/>
            <person name="Kerfeld C."/>
        </authorList>
    </citation>
    <scope>NUCLEOTIDE SEQUENCE [LARGE SCALE GENOMIC DNA]</scope>
    <source>
        <strain evidence="1">PCC 8305</strain>
    </source>
</reference>
<dbReference type="HOGENOM" id="CLU_103679_0_0_3"/>
<dbReference type="RefSeq" id="WP_015230310.1">
    <property type="nucleotide sequence ID" value="NC_019780.1"/>
</dbReference>
<dbReference type="KEGG" id="dsl:Dacsa_2747"/>
<sequence length="233" mass="26746">MSRHDSPYNTPHTQQLLDTLADKQVSPTEYRQAMTSLGESFGDIFLNKITENQPKIYLASTVEDADYLAKGVLSRLETCYQDISFACFWNQRFSPFDIPDLQVAPILKKYQEPTQAKVNYLIIVKSIISGACVVKTNLTNLIQKIEPEQIFVVAPVIYQGAEEKLKAEFEEDIYQKFQFFYFARDDERNKSGEVIPGIGGMVYERLGFNGQTDKNKYVPEIVKTRRQKMLARS</sequence>
<proteinExistence type="predicted"/>
<dbReference type="AlphaFoldDB" id="K9YWM2"/>
<protein>
    <submittedName>
        <fullName evidence="1">Uncharacterized protein</fullName>
    </submittedName>
</protein>